<dbReference type="Proteomes" id="UP000321393">
    <property type="component" value="Unassembled WGS sequence"/>
</dbReference>
<dbReference type="PANTHER" id="PTHR33067">
    <property type="entry name" value="RNA-DIRECTED DNA POLYMERASE-RELATED"/>
    <property type="match status" value="1"/>
</dbReference>
<dbReference type="Gene3D" id="2.40.70.10">
    <property type="entry name" value="Acid Proteases"/>
    <property type="match status" value="1"/>
</dbReference>
<name>A0A5A7TM18_CUCMM</name>
<dbReference type="AlphaFoldDB" id="A0A5A7TM18"/>
<dbReference type="EMBL" id="SSTE01014821">
    <property type="protein sequence ID" value="KAA0044260.1"/>
    <property type="molecule type" value="Genomic_DNA"/>
</dbReference>
<proteinExistence type="predicted"/>
<comment type="caution">
    <text evidence="1">The sequence shown here is derived from an EMBL/GenBank/DDBJ whole genome shotgun (WGS) entry which is preliminary data.</text>
</comment>
<dbReference type="InterPro" id="IPR021109">
    <property type="entry name" value="Peptidase_aspartic_dom_sf"/>
</dbReference>
<sequence>MRLQFANGSIAKLKGKFEEVLVKVDKFLFFADFVILNYEVDREEPIILGWSFLSTGHALTNIHQGELTSHFNDKEVKFNIVNAIKLFPADDENCSVIVP</sequence>
<organism evidence="1 2">
    <name type="scientific">Cucumis melo var. makuwa</name>
    <name type="common">Oriental melon</name>
    <dbReference type="NCBI Taxonomy" id="1194695"/>
    <lineage>
        <taxon>Eukaryota</taxon>
        <taxon>Viridiplantae</taxon>
        <taxon>Streptophyta</taxon>
        <taxon>Embryophyta</taxon>
        <taxon>Tracheophyta</taxon>
        <taxon>Spermatophyta</taxon>
        <taxon>Magnoliopsida</taxon>
        <taxon>eudicotyledons</taxon>
        <taxon>Gunneridae</taxon>
        <taxon>Pentapetalae</taxon>
        <taxon>rosids</taxon>
        <taxon>fabids</taxon>
        <taxon>Cucurbitales</taxon>
        <taxon>Cucurbitaceae</taxon>
        <taxon>Benincaseae</taxon>
        <taxon>Cucumis</taxon>
    </lineage>
</organism>
<evidence type="ECO:0000313" key="2">
    <source>
        <dbReference type="Proteomes" id="UP000321393"/>
    </source>
</evidence>
<protein>
    <recommendedName>
        <fullName evidence="3">Reverse transcriptase domain-containing protein</fullName>
    </recommendedName>
</protein>
<accession>A0A5A7TM18</accession>
<reference evidence="1 2" key="1">
    <citation type="submission" date="2019-08" db="EMBL/GenBank/DDBJ databases">
        <title>Draft genome sequences of two oriental melons (Cucumis melo L. var makuwa).</title>
        <authorList>
            <person name="Kwon S.-Y."/>
        </authorList>
    </citation>
    <scope>NUCLEOTIDE SEQUENCE [LARGE SCALE GENOMIC DNA]</scope>
    <source>
        <strain evidence="2">cv. SW 3</strain>
        <tissue evidence="1">Leaf</tissue>
    </source>
</reference>
<evidence type="ECO:0008006" key="3">
    <source>
        <dbReference type="Google" id="ProtNLM"/>
    </source>
</evidence>
<evidence type="ECO:0000313" key="1">
    <source>
        <dbReference type="EMBL" id="KAA0044260.1"/>
    </source>
</evidence>
<dbReference type="PANTHER" id="PTHR33067:SF9">
    <property type="entry name" value="RNA-DIRECTED DNA POLYMERASE"/>
    <property type="match status" value="1"/>
</dbReference>
<gene>
    <name evidence="1" type="ORF">E6C27_scaffold2741G00180</name>
</gene>
<dbReference type="OrthoDB" id="1744168at2759"/>